<keyword evidence="2" id="KW-1185">Reference proteome</keyword>
<dbReference type="InterPro" id="IPR011989">
    <property type="entry name" value="ARM-like"/>
</dbReference>
<dbReference type="Proteomes" id="UP000023152">
    <property type="component" value="Unassembled WGS sequence"/>
</dbReference>
<dbReference type="SUPFAM" id="SSF48371">
    <property type="entry name" value="ARM repeat"/>
    <property type="match status" value="1"/>
</dbReference>
<sequence length="114" mass="13040">MSGLKDKDPWGLKDKDPCVRIYYAKSLGIIAAKASEKQLENAIHTLIDGFKDEHENTRYLFAISLGVISTNLTDKQLEGVFNALPNELKNIYFDSYRKALEEISTKWNEKQSEK</sequence>
<comment type="caution">
    <text evidence="1">The sequence shown here is derived from an EMBL/GenBank/DDBJ whole genome shotgun (WGS) entry which is preliminary data.</text>
</comment>
<proteinExistence type="predicted"/>
<gene>
    <name evidence="1" type="ORF">RFI_39703</name>
</gene>
<organism evidence="1 2">
    <name type="scientific">Reticulomyxa filosa</name>
    <dbReference type="NCBI Taxonomy" id="46433"/>
    <lineage>
        <taxon>Eukaryota</taxon>
        <taxon>Sar</taxon>
        <taxon>Rhizaria</taxon>
        <taxon>Retaria</taxon>
        <taxon>Foraminifera</taxon>
        <taxon>Monothalamids</taxon>
        <taxon>Reticulomyxidae</taxon>
        <taxon>Reticulomyxa</taxon>
    </lineage>
</organism>
<dbReference type="Gene3D" id="1.25.10.10">
    <property type="entry name" value="Leucine-rich Repeat Variant"/>
    <property type="match status" value="1"/>
</dbReference>
<dbReference type="AlphaFoldDB" id="X6L8M8"/>
<reference evidence="1 2" key="1">
    <citation type="journal article" date="2013" name="Curr. Biol.">
        <title>The Genome of the Foraminiferan Reticulomyxa filosa.</title>
        <authorList>
            <person name="Glockner G."/>
            <person name="Hulsmann N."/>
            <person name="Schleicher M."/>
            <person name="Noegel A.A."/>
            <person name="Eichinger L."/>
            <person name="Gallinger C."/>
            <person name="Pawlowski J."/>
            <person name="Sierra R."/>
            <person name="Euteneuer U."/>
            <person name="Pillet L."/>
            <person name="Moustafa A."/>
            <person name="Platzer M."/>
            <person name="Groth M."/>
            <person name="Szafranski K."/>
            <person name="Schliwa M."/>
        </authorList>
    </citation>
    <scope>NUCLEOTIDE SEQUENCE [LARGE SCALE GENOMIC DNA]</scope>
</reference>
<accession>X6L8M8</accession>
<dbReference type="EMBL" id="ASPP01048507">
    <property type="protein sequence ID" value="ETN97823.1"/>
    <property type="molecule type" value="Genomic_DNA"/>
</dbReference>
<evidence type="ECO:0000313" key="2">
    <source>
        <dbReference type="Proteomes" id="UP000023152"/>
    </source>
</evidence>
<name>X6L8M8_RETFI</name>
<feature type="non-terminal residue" evidence="1">
    <location>
        <position position="114"/>
    </location>
</feature>
<dbReference type="InterPro" id="IPR016024">
    <property type="entry name" value="ARM-type_fold"/>
</dbReference>
<protein>
    <submittedName>
        <fullName evidence="1">Uncharacterized protein</fullName>
    </submittedName>
</protein>
<dbReference type="OrthoDB" id="4848999at2759"/>
<evidence type="ECO:0000313" key="1">
    <source>
        <dbReference type="EMBL" id="ETN97823.1"/>
    </source>
</evidence>